<feature type="region of interest" description="Disordered" evidence="2">
    <location>
        <begin position="301"/>
        <end position="344"/>
    </location>
</feature>
<keyword evidence="4" id="KW-1185">Reference proteome</keyword>
<feature type="region of interest" description="Disordered" evidence="2">
    <location>
        <begin position="1"/>
        <end position="65"/>
    </location>
</feature>
<dbReference type="PROSITE" id="PS51143">
    <property type="entry name" value="MT_A70"/>
    <property type="match status" value="1"/>
</dbReference>
<proteinExistence type="inferred from homology"/>
<reference evidence="3" key="1">
    <citation type="submission" date="2019-12" db="EMBL/GenBank/DDBJ databases">
        <title>Genome sequence of Babesia ovis.</title>
        <authorList>
            <person name="Yamagishi J."/>
            <person name="Sevinc F."/>
            <person name="Xuan X."/>
        </authorList>
    </citation>
    <scope>NUCLEOTIDE SEQUENCE</scope>
    <source>
        <strain evidence="3">Selcuk</strain>
    </source>
</reference>
<feature type="compositionally biased region" description="Basic and acidic residues" evidence="2">
    <location>
        <begin position="55"/>
        <end position="65"/>
    </location>
</feature>
<dbReference type="SUPFAM" id="SSF53335">
    <property type="entry name" value="S-adenosyl-L-methionine-dependent methyltransferases"/>
    <property type="match status" value="1"/>
</dbReference>
<dbReference type="GO" id="GO:0008168">
    <property type="term" value="F:methyltransferase activity"/>
    <property type="evidence" value="ECO:0007669"/>
    <property type="project" value="UniProtKB-KW"/>
</dbReference>
<dbReference type="AlphaFoldDB" id="A0A9W5TAD1"/>
<dbReference type="Proteomes" id="UP001057455">
    <property type="component" value="Unassembled WGS sequence"/>
</dbReference>
<dbReference type="GO" id="GO:0032259">
    <property type="term" value="P:methylation"/>
    <property type="evidence" value="ECO:0007669"/>
    <property type="project" value="UniProtKB-KW"/>
</dbReference>
<sequence length="705" mass="80476">MSRRITRSRSRSPSRKRDTTRSRKDSRRKERSSKRTREDSHERSSQWKTRSSRRGGSDAREKSIVTKKAREEKEFLTVGPDSHVFSMLDLIFVVGKHLVALREGSLLPLDVYELRRSMASYFEGPHKLRFNTVCNINALCAILKYFHLGKSTELVKDNEKLATDQKDKQSDKKGESEADSTTETDEVTDSHVYVDIDENSDAGNTSAHNDATTDKDDISTPLSTYLQSIAEVADQSFRELEVQTPLINIDIKDGILFVQDVKSMQMKRLLFKNRRKQRVFDLRDALMIDTVLEAQSSVGDGYQDLRTDSQQSSVVDGEKPSKSGPQRDSHASVTSDIDGSAIDASSNVDTTVQDDLGRELVLPKGNQRRKFDAESYDMDGLYKVIYQNTALELAFVSQFQQKDQSGFREVCQFGNRADCRMKNPMAFACKKVHFKRIILPNTLVQLGDCSYLDTCRHIETCRFVHYQVESDTIPRASIDMVSKGQWICCDVRKLDFSIFNPYVSVVMADPPWDIHMDLPYGTMKDSEMRHLQVQNIHNEGLLFLWVTGRTLEVGRECMELWGYRQLDELVWVKTNQLQRIIRTGRTGHWINHSKEHCLIGIKGNPVINRFVDCDVVVSEVRETSRKPDEIYGLIERVAPGALKLEIFGRSHNVRNNWITLGNQLDGYKLTHPEIKRRYEDFLAKSEANAATTTGETPMVQQDAAA</sequence>
<accession>A0A9W5TAD1</accession>
<dbReference type="InterPro" id="IPR029063">
    <property type="entry name" value="SAM-dependent_MTases_sf"/>
</dbReference>
<keyword evidence="3" id="KW-0808">Transferase</keyword>
<feature type="compositionally biased region" description="Basic residues" evidence="2">
    <location>
        <begin position="1"/>
        <end position="14"/>
    </location>
</feature>
<feature type="region of interest" description="Disordered" evidence="2">
    <location>
        <begin position="162"/>
        <end position="218"/>
    </location>
</feature>
<dbReference type="EMBL" id="BLIY01000003">
    <property type="protein sequence ID" value="GFE52847.1"/>
    <property type="molecule type" value="Genomic_DNA"/>
</dbReference>
<dbReference type="OrthoDB" id="10262526at2759"/>
<evidence type="ECO:0000256" key="1">
    <source>
        <dbReference type="PROSITE-ProRule" id="PRU00489"/>
    </source>
</evidence>
<organism evidence="3 4">
    <name type="scientific">Babesia ovis</name>
    <dbReference type="NCBI Taxonomy" id="5869"/>
    <lineage>
        <taxon>Eukaryota</taxon>
        <taxon>Sar</taxon>
        <taxon>Alveolata</taxon>
        <taxon>Apicomplexa</taxon>
        <taxon>Aconoidasida</taxon>
        <taxon>Piroplasmida</taxon>
        <taxon>Babesiidae</taxon>
        <taxon>Babesia</taxon>
    </lineage>
</organism>
<feature type="compositionally biased region" description="Basic and acidic residues" evidence="2">
    <location>
        <begin position="162"/>
        <end position="176"/>
    </location>
</feature>
<evidence type="ECO:0000313" key="4">
    <source>
        <dbReference type="Proteomes" id="UP001057455"/>
    </source>
</evidence>
<dbReference type="GO" id="GO:0005634">
    <property type="term" value="C:nucleus"/>
    <property type="evidence" value="ECO:0007669"/>
    <property type="project" value="TreeGrafter"/>
</dbReference>
<keyword evidence="3" id="KW-0489">Methyltransferase</keyword>
<dbReference type="InterPro" id="IPR007757">
    <property type="entry name" value="MT-A70-like"/>
</dbReference>
<feature type="compositionally biased region" description="Low complexity" evidence="2">
    <location>
        <begin position="335"/>
        <end position="344"/>
    </location>
</feature>
<feature type="compositionally biased region" description="Polar residues" evidence="2">
    <location>
        <begin position="201"/>
        <end position="210"/>
    </location>
</feature>
<gene>
    <name evidence="3" type="ORF">BaOVIS_002510</name>
</gene>
<evidence type="ECO:0000256" key="2">
    <source>
        <dbReference type="SAM" id="MobiDB-lite"/>
    </source>
</evidence>
<comment type="caution">
    <text evidence="3">The sequence shown here is derived from an EMBL/GenBank/DDBJ whole genome shotgun (WGS) entry which is preliminary data.</text>
</comment>
<feature type="compositionally biased region" description="Basic and acidic residues" evidence="2">
    <location>
        <begin position="33"/>
        <end position="45"/>
    </location>
</feature>
<name>A0A9W5TAD1_BABOV</name>
<evidence type="ECO:0000313" key="3">
    <source>
        <dbReference type="EMBL" id="GFE52847.1"/>
    </source>
</evidence>
<dbReference type="PANTHER" id="PTHR12829">
    <property type="entry name" value="N6-ADENOSINE-METHYLTRANSFERASE"/>
    <property type="match status" value="1"/>
</dbReference>
<protein>
    <submittedName>
        <fullName evidence="3">Methyltransferase MTA70</fullName>
    </submittedName>
</protein>
<dbReference type="PANTHER" id="PTHR12829:SF2">
    <property type="entry name" value="N6-ADENOSINE-METHYLTRANSFERASE MT-A70-LIKE"/>
    <property type="match status" value="1"/>
</dbReference>
<comment type="similarity">
    <text evidence="1">Belongs to the MT-A70-like family.</text>
</comment>
<feature type="compositionally biased region" description="Acidic residues" evidence="2">
    <location>
        <begin position="177"/>
        <end position="187"/>
    </location>
</feature>
<dbReference type="Pfam" id="PF05063">
    <property type="entry name" value="MT-A70"/>
    <property type="match status" value="1"/>
</dbReference>
<dbReference type="GO" id="GO:0036396">
    <property type="term" value="C:RNA N6-methyladenosine methyltransferase complex"/>
    <property type="evidence" value="ECO:0007669"/>
    <property type="project" value="TreeGrafter"/>
</dbReference>
<feature type="compositionally biased region" description="Basic and acidic residues" evidence="2">
    <location>
        <begin position="316"/>
        <end position="330"/>
    </location>
</feature>